<keyword evidence="2" id="KW-1003">Cell membrane</keyword>
<dbReference type="PANTHER" id="PTHR43124:SF3">
    <property type="entry name" value="CHLORAMPHENICOL EFFLUX PUMP RV0191"/>
    <property type="match status" value="1"/>
</dbReference>
<dbReference type="Proteomes" id="UP001501195">
    <property type="component" value="Unassembled WGS sequence"/>
</dbReference>
<evidence type="ECO:0000313" key="8">
    <source>
        <dbReference type="EMBL" id="GAA4984691.1"/>
    </source>
</evidence>
<dbReference type="EMBL" id="BAABIL010000386">
    <property type="protein sequence ID" value="GAA4984691.1"/>
    <property type="molecule type" value="Genomic_DNA"/>
</dbReference>
<feature type="transmembrane region" description="Helical" evidence="6">
    <location>
        <begin position="228"/>
        <end position="253"/>
    </location>
</feature>
<evidence type="ECO:0000256" key="1">
    <source>
        <dbReference type="ARBA" id="ARBA00004651"/>
    </source>
</evidence>
<dbReference type="SUPFAM" id="SSF103473">
    <property type="entry name" value="MFS general substrate transporter"/>
    <property type="match status" value="1"/>
</dbReference>
<feature type="transmembrane region" description="Helical" evidence="6">
    <location>
        <begin position="288"/>
        <end position="305"/>
    </location>
</feature>
<feature type="transmembrane region" description="Helical" evidence="6">
    <location>
        <begin position="95"/>
        <end position="115"/>
    </location>
</feature>
<feature type="transmembrane region" description="Helical" evidence="6">
    <location>
        <begin position="70"/>
        <end position="89"/>
    </location>
</feature>
<feature type="transmembrane region" description="Helical" evidence="6">
    <location>
        <begin position="350"/>
        <end position="372"/>
    </location>
</feature>
<keyword evidence="9" id="KW-1185">Reference proteome</keyword>
<proteinExistence type="predicted"/>
<feature type="transmembrane region" description="Helical" evidence="6">
    <location>
        <begin position="265"/>
        <end position="282"/>
    </location>
</feature>
<evidence type="ECO:0000256" key="6">
    <source>
        <dbReference type="SAM" id="Phobius"/>
    </source>
</evidence>
<dbReference type="InterPro" id="IPR011701">
    <property type="entry name" value="MFS"/>
</dbReference>
<gene>
    <name evidence="8" type="ORF">GCM10023225_24620</name>
</gene>
<feature type="domain" description="Major facilitator superfamily (MFS) profile" evidence="7">
    <location>
        <begin position="4"/>
        <end position="378"/>
    </location>
</feature>
<dbReference type="PROSITE" id="PS50850">
    <property type="entry name" value="MFS"/>
    <property type="match status" value="1"/>
</dbReference>
<feature type="transmembrane region" description="Helical" evidence="6">
    <location>
        <begin position="127"/>
        <end position="147"/>
    </location>
</feature>
<evidence type="ECO:0000256" key="2">
    <source>
        <dbReference type="ARBA" id="ARBA00022475"/>
    </source>
</evidence>
<keyword evidence="4 6" id="KW-1133">Transmembrane helix</keyword>
<feature type="transmembrane region" description="Helical" evidence="6">
    <location>
        <begin position="159"/>
        <end position="179"/>
    </location>
</feature>
<organism evidence="8 9">
    <name type="scientific">Kineococcus glutinatus</name>
    <dbReference type="NCBI Taxonomy" id="1070872"/>
    <lineage>
        <taxon>Bacteria</taxon>
        <taxon>Bacillati</taxon>
        <taxon>Actinomycetota</taxon>
        <taxon>Actinomycetes</taxon>
        <taxon>Kineosporiales</taxon>
        <taxon>Kineosporiaceae</taxon>
        <taxon>Kineococcus</taxon>
    </lineage>
</organism>
<comment type="subcellular location">
    <subcellularLocation>
        <location evidence="1">Cell membrane</location>
        <topology evidence="1">Multi-pass membrane protein</topology>
    </subcellularLocation>
</comment>
<dbReference type="Gene3D" id="1.20.1250.20">
    <property type="entry name" value="MFS general substrate transporter like domains"/>
    <property type="match status" value="2"/>
</dbReference>
<keyword evidence="3 6" id="KW-0812">Transmembrane</keyword>
<feature type="transmembrane region" description="Helical" evidence="6">
    <location>
        <begin position="200"/>
        <end position="222"/>
    </location>
</feature>
<dbReference type="Pfam" id="PF07690">
    <property type="entry name" value="MFS_1"/>
    <property type="match status" value="1"/>
</dbReference>
<dbReference type="CDD" id="cd17324">
    <property type="entry name" value="MFS_NepI_like"/>
    <property type="match status" value="1"/>
</dbReference>
<dbReference type="InterPro" id="IPR036259">
    <property type="entry name" value="MFS_trans_sf"/>
</dbReference>
<keyword evidence="5 6" id="KW-0472">Membrane</keyword>
<evidence type="ECO:0000259" key="7">
    <source>
        <dbReference type="PROSITE" id="PS50850"/>
    </source>
</evidence>
<dbReference type="RefSeq" id="WP_345712887.1">
    <property type="nucleotide sequence ID" value="NZ_BAABIL010000386.1"/>
</dbReference>
<evidence type="ECO:0000313" key="9">
    <source>
        <dbReference type="Proteomes" id="UP001501195"/>
    </source>
</evidence>
<dbReference type="InterPro" id="IPR050189">
    <property type="entry name" value="MFS_Efflux_Transporters"/>
</dbReference>
<dbReference type="PANTHER" id="PTHR43124">
    <property type="entry name" value="PURINE EFFLUX PUMP PBUE"/>
    <property type="match status" value="1"/>
</dbReference>
<feature type="transmembrane region" description="Helical" evidence="6">
    <location>
        <begin position="30"/>
        <end position="58"/>
    </location>
</feature>
<comment type="caution">
    <text evidence="8">The sequence shown here is derived from an EMBL/GenBank/DDBJ whole genome shotgun (WGS) entry which is preliminary data.</text>
</comment>
<name>A0ABP9I245_9ACTN</name>
<evidence type="ECO:0000256" key="4">
    <source>
        <dbReference type="ARBA" id="ARBA00022989"/>
    </source>
</evidence>
<sequence>MPIALLALAVGAFAIGTTEFVAMGLLPEMAATFGVSIPTAGWLVTAYALGVVVGAPTLTALGHRFRRKHLLLALMVLFTAGHVATALAPTFGLLVAARAVSALAHGAFFGASAVVARRLAPPGREGLAMALGFTGLTVANVVGVPLGTALGQQVGWRTTYAVVAGIGLLTIAALALLVPDVDASGGTLRTELAAFRSAQVWLTLGLTVVGFSGLFTVLSYVAPIATGLAGYAPASVSWLLVLFGLGATAGNLAGGRLADWSVPRTLVLGLLAQAAVFALFALAGGSRAATAAAVFGFGFAGFAMTTSIQTRAIVAAGGGAGMVAAAQQAAFNTGNALGAYLGGLVLDLGLGYRSPMVVAAVLTLAGLGVLGVSLRAERTGRAPLEPVQLPRAGRVTTR</sequence>
<reference evidence="9" key="1">
    <citation type="journal article" date="2019" name="Int. J. Syst. Evol. Microbiol.">
        <title>The Global Catalogue of Microorganisms (GCM) 10K type strain sequencing project: providing services to taxonomists for standard genome sequencing and annotation.</title>
        <authorList>
            <consortium name="The Broad Institute Genomics Platform"/>
            <consortium name="The Broad Institute Genome Sequencing Center for Infectious Disease"/>
            <person name="Wu L."/>
            <person name="Ma J."/>
        </authorList>
    </citation>
    <scope>NUCLEOTIDE SEQUENCE [LARGE SCALE GENOMIC DNA]</scope>
    <source>
        <strain evidence="9">JCM 18126</strain>
    </source>
</reference>
<evidence type="ECO:0000256" key="5">
    <source>
        <dbReference type="ARBA" id="ARBA00023136"/>
    </source>
</evidence>
<dbReference type="InterPro" id="IPR020846">
    <property type="entry name" value="MFS_dom"/>
</dbReference>
<accession>A0ABP9I245</accession>
<evidence type="ECO:0000256" key="3">
    <source>
        <dbReference type="ARBA" id="ARBA00022692"/>
    </source>
</evidence>
<protein>
    <submittedName>
        <fullName evidence="8">MFS transporter</fullName>
    </submittedName>
</protein>